<dbReference type="SUPFAM" id="SSF47661">
    <property type="entry name" value="t-snare proteins"/>
    <property type="match status" value="1"/>
</dbReference>
<dbReference type="SUPFAM" id="SSF58038">
    <property type="entry name" value="SNARE fusion complex"/>
    <property type="match status" value="1"/>
</dbReference>
<keyword evidence="3" id="KW-0813">Transport</keyword>
<dbReference type="Pfam" id="PF09177">
    <property type="entry name" value="STX6_10_61_N"/>
    <property type="match status" value="1"/>
</dbReference>
<keyword evidence="4 11" id="KW-0812">Transmembrane</keyword>
<evidence type="ECO:0000256" key="8">
    <source>
        <dbReference type="ARBA" id="ARBA00023136"/>
    </source>
</evidence>
<feature type="compositionally biased region" description="Low complexity" evidence="10">
    <location>
        <begin position="114"/>
        <end position="124"/>
    </location>
</feature>
<dbReference type="InterPro" id="IPR010989">
    <property type="entry name" value="SNARE"/>
</dbReference>
<keyword evidence="6 11" id="KW-1133">Transmembrane helix</keyword>
<evidence type="ECO:0000259" key="12">
    <source>
        <dbReference type="PROSITE" id="PS50192"/>
    </source>
</evidence>
<dbReference type="EMBL" id="CYKH01001807">
    <property type="protein sequence ID" value="CUG90287.1"/>
    <property type="molecule type" value="Genomic_DNA"/>
</dbReference>
<evidence type="ECO:0000256" key="9">
    <source>
        <dbReference type="SAM" id="Coils"/>
    </source>
</evidence>
<evidence type="ECO:0000256" key="3">
    <source>
        <dbReference type="ARBA" id="ARBA00022448"/>
    </source>
</evidence>
<keyword evidence="7" id="KW-0333">Golgi apparatus</keyword>
<protein>
    <submittedName>
        <fullName evidence="13">SNARE protein, putative</fullName>
    </submittedName>
</protein>
<keyword evidence="9" id="KW-0175">Coiled coil</keyword>
<evidence type="ECO:0000313" key="13">
    <source>
        <dbReference type="EMBL" id="CUG90287.1"/>
    </source>
</evidence>
<reference evidence="14" key="1">
    <citation type="submission" date="2015-09" db="EMBL/GenBank/DDBJ databases">
        <authorList>
            <consortium name="Pathogen Informatics"/>
        </authorList>
    </citation>
    <scope>NUCLEOTIDE SEQUENCE [LARGE SCALE GENOMIC DNA]</scope>
    <source>
        <strain evidence="14">Lake Konstanz</strain>
    </source>
</reference>
<feature type="compositionally biased region" description="Basic and acidic residues" evidence="10">
    <location>
        <begin position="137"/>
        <end position="152"/>
    </location>
</feature>
<dbReference type="AlphaFoldDB" id="A0A0S4JJL1"/>
<gene>
    <name evidence="13" type="ORF">BSAL_25930</name>
</gene>
<dbReference type="InterPro" id="IPR000727">
    <property type="entry name" value="T_SNARE_dom"/>
</dbReference>
<dbReference type="Gene3D" id="1.20.58.90">
    <property type="match status" value="1"/>
</dbReference>
<dbReference type="SMART" id="SM00397">
    <property type="entry name" value="t_SNARE"/>
    <property type="match status" value="1"/>
</dbReference>
<evidence type="ECO:0000256" key="10">
    <source>
        <dbReference type="SAM" id="MobiDB-lite"/>
    </source>
</evidence>
<keyword evidence="5" id="KW-0653">Protein transport</keyword>
<keyword evidence="14" id="KW-1185">Reference proteome</keyword>
<dbReference type="PANTHER" id="PTHR12791">
    <property type="entry name" value="GOLGI SNARE BET1-RELATED"/>
    <property type="match status" value="1"/>
</dbReference>
<evidence type="ECO:0000256" key="7">
    <source>
        <dbReference type="ARBA" id="ARBA00023034"/>
    </source>
</evidence>
<evidence type="ECO:0000256" key="4">
    <source>
        <dbReference type="ARBA" id="ARBA00022692"/>
    </source>
</evidence>
<dbReference type="VEuPathDB" id="TriTrypDB:BSAL_25930"/>
<feature type="transmembrane region" description="Helical" evidence="11">
    <location>
        <begin position="226"/>
        <end position="244"/>
    </location>
</feature>
<name>A0A0S4JJL1_BODSA</name>
<sequence length="245" mass="27890">MASAASKKRQDPWPMMEEDMTRALNDLLIQHQKYSAMPSHTIVAENELEGTVHNAEELLFDMQQALDAVLQHPELFSITSEELNRRGALVKQWERDVQKPRDELREASRKRKNAAQLSASAKAAGVTTEDLAAAQGRRNEENSSYLKQEHEAQQATMAEQDQAVDRIHDGVKRIKNNTELIHEELKKQETMLDDLERGMNQVQVKLESAVKKVAKLLDQTSDKKKFICIGVLLFILIILVYVLFS</sequence>
<dbReference type="Proteomes" id="UP000051952">
    <property type="component" value="Unassembled WGS sequence"/>
</dbReference>
<dbReference type="Pfam" id="PF05739">
    <property type="entry name" value="SNARE"/>
    <property type="match status" value="1"/>
</dbReference>
<dbReference type="OMA" id="EHDPYRF"/>
<dbReference type="InterPro" id="IPR015260">
    <property type="entry name" value="Syntaxin-6/10/61_N"/>
</dbReference>
<dbReference type="GO" id="GO:0048193">
    <property type="term" value="P:Golgi vesicle transport"/>
    <property type="evidence" value="ECO:0007669"/>
    <property type="project" value="InterPro"/>
</dbReference>
<accession>A0A0S4JJL1</accession>
<dbReference type="GO" id="GO:0000139">
    <property type="term" value="C:Golgi membrane"/>
    <property type="evidence" value="ECO:0007669"/>
    <property type="project" value="UniProtKB-SubCell"/>
</dbReference>
<proteinExistence type="inferred from homology"/>
<organism evidence="13 14">
    <name type="scientific">Bodo saltans</name>
    <name type="common">Flagellated protozoan</name>
    <dbReference type="NCBI Taxonomy" id="75058"/>
    <lineage>
        <taxon>Eukaryota</taxon>
        <taxon>Discoba</taxon>
        <taxon>Euglenozoa</taxon>
        <taxon>Kinetoplastea</taxon>
        <taxon>Metakinetoplastina</taxon>
        <taxon>Eubodonida</taxon>
        <taxon>Bodonidae</taxon>
        <taxon>Bodo</taxon>
    </lineage>
</organism>
<evidence type="ECO:0000256" key="11">
    <source>
        <dbReference type="SAM" id="Phobius"/>
    </source>
</evidence>
<feature type="region of interest" description="Disordered" evidence="10">
    <location>
        <begin position="101"/>
        <end position="160"/>
    </location>
</feature>
<feature type="coiled-coil region" evidence="9">
    <location>
        <begin position="185"/>
        <end position="219"/>
    </location>
</feature>
<comment type="similarity">
    <text evidence="2">Belongs to the syntaxin family.</text>
</comment>
<dbReference type="CDD" id="cd15841">
    <property type="entry name" value="SNARE_Qc"/>
    <property type="match status" value="1"/>
</dbReference>
<dbReference type="OrthoDB" id="546861at2759"/>
<feature type="domain" description="T-SNARE coiled-coil homology" evidence="12">
    <location>
        <begin position="154"/>
        <end position="216"/>
    </location>
</feature>
<comment type="subcellular location">
    <subcellularLocation>
        <location evidence="1">Golgi apparatus membrane</location>
        <topology evidence="1">Single-pass type IV membrane protein</topology>
    </subcellularLocation>
</comment>
<evidence type="ECO:0000313" key="14">
    <source>
        <dbReference type="Proteomes" id="UP000051952"/>
    </source>
</evidence>
<evidence type="ECO:0000256" key="1">
    <source>
        <dbReference type="ARBA" id="ARBA00004409"/>
    </source>
</evidence>
<evidence type="ECO:0000256" key="6">
    <source>
        <dbReference type="ARBA" id="ARBA00022989"/>
    </source>
</evidence>
<evidence type="ECO:0000256" key="2">
    <source>
        <dbReference type="ARBA" id="ARBA00009063"/>
    </source>
</evidence>
<dbReference type="GO" id="GO:0015031">
    <property type="term" value="P:protein transport"/>
    <property type="evidence" value="ECO:0007669"/>
    <property type="project" value="UniProtKB-KW"/>
</dbReference>
<evidence type="ECO:0000256" key="5">
    <source>
        <dbReference type="ARBA" id="ARBA00022927"/>
    </source>
</evidence>
<keyword evidence="8 11" id="KW-0472">Membrane</keyword>
<dbReference type="PROSITE" id="PS50192">
    <property type="entry name" value="T_SNARE"/>
    <property type="match status" value="1"/>
</dbReference>
<dbReference type="Gene3D" id="1.20.5.110">
    <property type="match status" value="1"/>
</dbReference>